<organism evidence="1 2">
    <name type="scientific">Rickenella mellea</name>
    <dbReference type="NCBI Taxonomy" id="50990"/>
    <lineage>
        <taxon>Eukaryota</taxon>
        <taxon>Fungi</taxon>
        <taxon>Dikarya</taxon>
        <taxon>Basidiomycota</taxon>
        <taxon>Agaricomycotina</taxon>
        <taxon>Agaricomycetes</taxon>
        <taxon>Hymenochaetales</taxon>
        <taxon>Rickenellaceae</taxon>
        <taxon>Rickenella</taxon>
    </lineage>
</organism>
<dbReference type="AlphaFoldDB" id="A0A4Y7Q0Q1"/>
<name>A0A4Y7Q0Q1_9AGAM</name>
<proteinExistence type="predicted"/>
<protein>
    <submittedName>
        <fullName evidence="1">Uncharacterized protein</fullName>
    </submittedName>
</protein>
<accession>A0A4Y7Q0Q1</accession>
<evidence type="ECO:0000313" key="2">
    <source>
        <dbReference type="Proteomes" id="UP000294933"/>
    </source>
</evidence>
<gene>
    <name evidence="1" type="ORF">BD410DRAFT_381079</name>
</gene>
<dbReference type="EMBL" id="ML170189">
    <property type="protein sequence ID" value="TDL20370.1"/>
    <property type="molecule type" value="Genomic_DNA"/>
</dbReference>
<sequence length="178" mass="20481">MECPAAAIWQCCRAEIQMSKQGNFDSTKAWLRSLYYFTRGTMVATFLPRGVAEREGWPSLGICHHESGERGEPAIRLGVEWVARRGVWRPSCDGSRRVSQLHDVSVVFLINLLANPKLVYRNGARPCALNISIICWHLARLHLWQSFVWVHRATRSALTSVRWFDFDQRKYNCTAKCL</sequence>
<evidence type="ECO:0000313" key="1">
    <source>
        <dbReference type="EMBL" id="TDL20370.1"/>
    </source>
</evidence>
<reference evidence="1 2" key="1">
    <citation type="submission" date="2018-06" db="EMBL/GenBank/DDBJ databases">
        <title>A transcriptomic atlas of mushroom development highlights an independent origin of complex multicellularity.</title>
        <authorList>
            <consortium name="DOE Joint Genome Institute"/>
            <person name="Krizsan K."/>
            <person name="Almasi E."/>
            <person name="Merenyi Z."/>
            <person name="Sahu N."/>
            <person name="Viragh M."/>
            <person name="Koszo T."/>
            <person name="Mondo S."/>
            <person name="Kiss B."/>
            <person name="Balint B."/>
            <person name="Kues U."/>
            <person name="Barry K."/>
            <person name="Hegedus J.C."/>
            <person name="Henrissat B."/>
            <person name="Johnson J."/>
            <person name="Lipzen A."/>
            <person name="Ohm R."/>
            <person name="Nagy I."/>
            <person name="Pangilinan J."/>
            <person name="Yan J."/>
            <person name="Xiong Y."/>
            <person name="Grigoriev I.V."/>
            <person name="Hibbett D.S."/>
            <person name="Nagy L.G."/>
        </authorList>
    </citation>
    <scope>NUCLEOTIDE SEQUENCE [LARGE SCALE GENOMIC DNA]</scope>
    <source>
        <strain evidence="1 2">SZMC22713</strain>
    </source>
</reference>
<dbReference type="Proteomes" id="UP000294933">
    <property type="component" value="Unassembled WGS sequence"/>
</dbReference>
<keyword evidence="2" id="KW-1185">Reference proteome</keyword>
<dbReference type="VEuPathDB" id="FungiDB:BD410DRAFT_381079"/>